<dbReference type="EMBL" id="JACAZI010000019">
    <property type="protein sequence ID" value="KAF7340355.1"/>
    <property type="molecule type" value="Genomic_DNA"/>
</dbReference>
<feature type="signal peptide" evidence="3">
    <location>
        <begin position="1"/>
        <end position="24"/>
    </location>
</feature>
<evidence type="ECO:0008006" key="6">
    <source>
        <dbReference type="Google" id="ProtNLM"/>
    </source>
</evidence>
<feature type="compositionally biased region" description="Polar residues" evidence="1">
    <location>
        <begin position="155"/>
        <end position="173"/>
    </location>
</feature>
<evidence type="ECO:0000313" key="5">
    <source>
        <dbReference type="Proteomes" id="UP000620124"/>
    </source>
</evidence>
<organism evidence="4 5">
    <name type="scientific">Mycena venus</name>
    <dbReference type="NCBI Taxonomy" id="2733690"/>
    <lineage>
        <taxon>Eukaryota</taxon>
        <taxon>Fungi</taxon>
        <taxon>Dikarya</taxon>
        <taxon>Basidiomycota</taxon>
        <taxon>Agaricomycotina</taxon>
        <taxon>Agaricomycetes</taxon>
        <taxon>Agaricomycetidae</taxon>
        <taxon>Agaricales</taxon>
        <taxon>Marasmiineae</taxon>
        <taxon>Mycenaceae</taxon>
        <taxon>Mycena</taxon>
    </lineage>
</organism>
<feature type="transmembrane region" description="Helical" evidence="2">
    <location>
        <begin position="84"/>
        <end position="107"/>
    </location>
</feature>
<accession>A0A8H6XHA7</accession>
<gene>
    <name evidence="4" type="ORF">MVEN_01954700</name>
</gene>
<feature type="region of interest" description="Disordered" evidence="1">
    <location>
        <begin position="120"/>
        <end position="173"/>
    </location>
</feature>
<dbReference type="OrthoDB" id="10654348at2759"/>
<name>A0A8H6XHA7_9AGAR</name>
<keyword evidence="2" id="KW-1133">Transmembrane helix</keyword>
<feature type="chain" id="PRO_5034286858" description="Transmembrane protein" evidence="3">
    <location>
        <begin position="25"/>
        <end position="173"/>
    </location>
</feature>
<keyword evidence="2" id="KW-0812">Transmembrane</keyword>
<sequence>MLQISGRIVACLVLLLSFLTPVSTAQSGASAIRGRAVIDRGSSSSYHATTTFRTVSSSSTPIFPTSSFAVPKDLAGSRSNMKNIAYPIIIGLSVCVVIGLGVTYVFFRQRAQVRRAAAQAAMDKSPATSNSNSGVGASEHTGDTPMARAVEEQPVPSTSRGNDLSVSSTSGGA</sequence>
<comment type="caution">
    <text evidence="4">The sequence shown here is derived from an EMBL/GenBank/DDBJ whole genome shotgun (WGS) entry which is preliminary data.</text>
</comment>
<reference evidence="4" key="1">
    <citation type="submission" date="2020-05" db="EMBL/GenBank/DDBJ databases">
        <title>Mycena genomes resolve the evolution of fungal bioluminescence.</title>
        <authorList>
            <person name="Tsai I.J."/>
        </authorList>
    </citation>
    <scope>NUCLEOTIDE SEQUENCE</scope>
    <source>
        <strain evidence="4">CCC161011</strain>
    </source>
</reference>
<keyword evidence="3" id="KW-0732">Signal</keyword>
<dbReference type="Proteomes" id="UP000620124">
    <property type="component" value="Unassembled WGS sequence"/>
</dbReference>
<proteinExistence type="predicted"/>
<keyword evidence="5" id="KW-1185">Reference proteome</keyword>
<feature type="compositionally biased region" description="Polar residues" evidence="1">
    <location>
        <begin position="126"/>
        <end position="135"/>
    </location>
</feature>
<evidence type="ECO:0000256" key="3">
    <source>
        <dbReference type="SAM" id="SignalP"/>
    </source>
</evidence>
<dbReference type="AlphaFoldDB" id="A0A8H6XHA7"/>
<evidence type="ECO:0000256" key="1">
    <source>
        <dbReference type="SAM" id="MobiDB-lite"/>
    </source>
</evidence>
<protein>
    <recommendedName>
        <fullName evidence="6">Transmembrane protein</fullName>
    </recommendedName>
</protein>
<evidence type="ECO:0000256" key="2">
    <source>
        <dbReference type="SAM" id="Phobius"/>
    </source>
</evidence>
<keyword evidence="2" id="KW-0472">Membrane</keyword>
<evidence type="ECO:0000313" key="4">
    <source>
        <dbReference type="EMBL" id="KAF7340355.1"/>
    </source>
</evidence>